<feature type="region of interest" description="Disordered" evidence="1">
    <location>
        <begin position="1261"/>
        <end position="1289"/>
    </location>
</feature>
<reference evidence="2" key="1">
    <citation type="journal article" date="2025" name="Foods">
        <title>Unveiling the Microbial Signatures of Arabica Coffee Cherries: Insights into Ripeness Specific Diversity, Functional Traits, and Implications for Quality and Safety.</title>
        <authorList>
            <consortium name="RefSeq"/>
            <person name="Tenea G.N."/>
            <person name="Cifuentes V."/>
            <person name="Reyes P."/>
            <person name="Cevallos-Vallejos M."/>
        </authorList>
    </citation>
    <scope>NUCLEOTIDE SEQUENCE [LARGE SCALE GENOMIC DNA]</scope>
</reference>
<gene>
    <name evidence="3 4 5 6" type="primary">LOC113730569</name>
</gene>
<organism evidence="2 3">
    <name type="scientific">Coffea arabica</name>
    <name type="common">Arabian coffee</name>
    <dbReference type="NCBI Taxonomy" id="13443"/>
    <lineage>
        <taxon>Eukaryota</taxon>
        <taxon>Viridiplantae</taxon>
        <taxon>Streptophyta</taxon>
        <taxon>Embryophyta</taxon>
        <taxon>Tracheophyta</taxon>
        <taxon>Spermatophyta</taxon>
        <taxon>Magnoliopsida</taxon>
        <taxon>eudicotyledons</taxon>
        <taxon>Gunneridae</taxon>
        <taxon>Pentapetalae</taxon>
        <taxon>asterids</taxon>
        <taxon>lamiids</taxon>
        <taxon>Gentianales</taxon>
        <taxon>Rubiaceae</taxon>
        <taxon>Ixoroideae</taxon>
        <taxon>Gardenieae complex</taxon>
        <taxon>Bertiereae - Coffeeae clade</taxon>
        <taxon>Coffeeae</taxon>
        <taxon>Coffea</taxon>
    </lineage>
</organism>
<sequence length="1389" mass="152781">MPVSGKEEPRVLSRKSSTDISAGIPLKKRRFLLSPPSSPPREEVVPEVNDLKKHEESTPDTTNKEKFVTDSTENQESSLELKKKEASSADVTYGEESGLEQASKEDSGSELGSKQEFGSGLQDSIASRPGLKNNQISSSNPGPSSINVAVRSPEKSDASKINLLEVKKECVSAPNANLDNLDTDVSGVKLPELSPMFNLGSANRVESNTDLLLTGKLASSGVPGTPVGAALVRVKKEMHNKLVEDDFKLKLATGLGNNGKLALGPKEFLIPGLNVDPSLLSLSLSKEKHVTEERSGDTSLKGDSKSECANRSNWDLNTTMDAWEGSIGDTTFQGTIGGSGKTISLNDRRLLSSNSIVNVSSVKEKQVNATREPRSSFPNSSVQLIKPSEDSLRLTLSSSFGNVDFVRERTGLSAEVAPRMDISTNRHSGLLSTEDKKSPGVSVVKLEPSDENSKNSSVGTIKRSVELSDFNAVKREPIEKHNAEAVKLLASSPQDTTEQRSIKPEPTNEVSQELCRTSDLRLQQSIPMFVHSQESFSSSSVLPTPLTPQKPSPSRIPTSSDLSTSADVSNQSERSTHTKEPHMGSDGFLQAPADMNPKTAHHRVREENMAAHKMGNNEAEDMNVDHPELKRTKEHVHDLRAHGEGSVSDEEKINISAETMEDESYGSECESDGKQVVVSKFLHGRVGRDDDDYEDGEVRDPLENSKIEELTADGSADSAKHGDCDNKHCPSGFPGGDTYTDQSCLVHKENDLKIHDNTAVDCIKESVGTVSNKNCEQLMAKDGHSDKLPLDGMATTDADEEPCSSSQRKLLEPTGKKSSQKSIEKDMSCDGTTSSGIRTVPAAGEPKVQVAKAVNTDEKPDSSLSKVEDSLNGNSAAKNSTSGGNKSRIINLPRASAISPSKTRSIPDRLLSSRNGRGRYSDPDGEKFIPRGKRDEIDADNPHRFLRERIQDQSFRNSRSNYTRGRGKFSGRLDTSRGEWGSNRDFAFGSYNDDYRFTRNKHAAAIADTELECNDFVIPPDGASLSIGRGRKSLNDDLPSFRRPSSRRLSPGGRDGPGSREIQMVHRIPRNISPGRLNDDNGVDLVGLRQDGKYARDLPDGIIEPAYTRPNSMYEGGNTQFVRGNRNFSTFQRRGFPQVRSKSPVGSRTRSPGPWTSPRRRSPAGFGGLQQLAQHRSPAMYRVERMRSPDRSCFPEDMVARRRGSPSFLARPSDDVRDVDSAREHGHPRPINSSRRSPSDRVFSRSTRRVDVLEPRIRTSGDEYFGRPVPSGRFQEFHGEGSSEERRKCGESRGLIRSFRPPYISDSDNLRFQLDDGPRPFRFCSEGDADFVGRGIREREFDGRMKGRPVAAPRRIRTIEDQEGNYRESGQVWHDDGFNEGSGYKRRRF</sequence>
<feature type="compositionally biased region" description="Basic and acidic residues" evidence="1">
    <location>
        <begin position="574"/>
        <end position="583"/>
    </location>
</feature>
<feature type="compositionally biased region" description="Basic and acidic residues" evidence="1">
    <location>
        <begin position="40"/>
        <end position="68"/>
    </location>
</feature>
<feature type="compositionally biased region" description="Low complexity" evidence="1">
    <location>
        <begin position="1036"/>
        <end position="1052"/>
    </location>
</feature>
<feature type="compositionally biased region" description="Basic and acidic residues" evidence="1">
    <location>
        <begin position="919"/>
        <end position="938"/>
    </location>
</feature>
<feature type="region of interest" description="Disordered" evidence="1">
    <location>
        <begin position="536"/>
        <end position="592"/>
    </location>
</feature>
<dbReference type="Proteomes" id="UP001652660">
    <property type="component" value="Chromosome 2c"/>
</dbReference>
<protein>
    <submittedName>
        <fullName evidence="3 4">Uncharacterized protein LOC113730569</fullName>
    </submittedName>
</protein>
<feature type="region of interest" description="Disordered" evidence="1">
    <location>
        <begin position="783"/>
        <end position="938"/>
    </location>
</feature>
<dbReference type="OrthoDB" id="758862at2759"/>
<dbReference type="PANTHER" id="PTHR34536:SF4">
    <property type="entry name" value="BTZ DOMAIN-CONTAINING PROTEIN"/>
    <property type="match status" value="1"/>
</dbReference>
<name>A0A6P6W960_COFAR</name>
<dbReference type="RefSeq" id="XP_027111117.1">
    <property type="nucleotide sequence ID" value="XM_027255316.1"/>
</dbReference>
<feature type="region of interest" description="Disordered" evidence="1">
    <location>
        <begin position="1"/>
        <end position="154"/>
    </location>
</feature>
<accession>A0A6P6W960</accession>
<feature type="region of interest" description="Disordered" evidence="1">
    <location>
        <begin position="488"/>
        <end position="514"/>
    </location>
</feature>
<feature type="compositionally biased region" description="Basic and acidic residues" evidence="1">
    <location>
        <begin position="1"/>
        <end position="11"/>
    </location>
</feature>
<evidence type="ECO:0000313" key="5">
    <source>
        <dbReference type="RefSeq" id="XP_071930091.1"/>
    </source>
</evidence>
<dbReference type="PANTHER" id="PTHR34536">
    <property type="entry name" value="DENTIN SIALOPHOSPHOPROTEIN-LIKE PROTEIN"/>
    <property type="match status" value="1"/>
</dbReference>
<dbReference type="RefSeq" id="XP_071930091.1">
    <property type="nucleotide sequence ID" value="XM_072073990.1"/>
</dbReference>
<feature type="region of interest" description="Disordered" evidence="1">
    <location>
        <begin position="1022"/>
        <end position="1084"/>
    </location>
</feature>
<feature type="compositionally biased region" description="Polar residues" evidence="1">
    <location>
        <begin position="555"/>
        <end position="573"/>
    </location>
</feature>
<feature type="compositionally biased region" description="Basic and acidic residues" evidence="1">
    <location>
        <begin position="1237"/>
        <end position="1246"/>
    </location>
</feature>
<reference evidence="3 4" key="2">
    <citation type="submission" date="2025-04" db="UniProtKB">
        <authorList>
            <consortium name="RefSeq"/>
        </authorList>
    </citation>
    <scope>IDENTIFICATION</scope>
    <source>
        <tissue evidence="3 4">Leaves</tissue>
    </source>
</reference>
<evidence type="ECO:0000313" key="3">
    <source>
        <dbReference type="RefSeq" id="XP_027111116.1"/>
    </source>
</evidence>
<evidence type="ECO:0000313" key="6">
    <source>
        <dbReference type="RefSeq" id="XP_071930092.1"/>
    </source>
</evidence>
<dbReference type="GeneID" id="113730569"/>
<keyword evidence="2" id="KW-1185">Reference proteome</keyword>
<feature type="compositionally biased region" description="Basic and acidic residues" evidence="1">
    <location>
        <begin position="1275"/>
        <end position="1289"/>
    </location>
</feature>
<dbReference type="RefSeq" id="XP_071930092.1">
    <property type="nucleotide sequence ID" value="XM_072073991.1"/>
</dbReference>
<feature type="compositionally biased region" description="Basic and acidic residues" evidence="1">
    <location>
        <begin position="1212"/>
        <end position="1227"/>
    </location>
</feature>
<feature type="compositionally biased region" description="Basic and acidic residues" evidence="1">
    <location>
        <begin position="855"/>
        <end position="869"/>
    </location>
</feature>
<evidence type="ECO:0000256" key="1">
    <source>
        <dbReference type="SAM" id="MobiDB-lite"/>
    </source>
</evidence>
<feature type="compositionally biased region" description="Basic and acidic residues" evidence="1">
    <location>
        <begin position="1182"/>
        <end position="1200"/>
    </location>
</feature>
<dbReference type="RefSeq" id="XP_027111116.1">
    <property type="nucleotide sequence ID" value="XM_027255315.1"/>
</dbReference>
<feature type="region of interest" description="Disordered" evidence="1">
    <location>
        <begin position="1129"/>
        <end position="1246"/>
    </location>
</feature>
<evidence type="ECO:0000313" key="4">
    <source>
        <dbReference type="RefSeq" id="XP_027111117.1"/>
    </source>
</evidence>
<proteinExistence type="predicted"/>
<feature type="compositionally biased region" description="Polar residues" evidence="1">
    <location>
        <begin position="871"/>
        <end position="885"/>
    </location>
</feature>
<feature type="compositionally biased region" description="Polar residues" evidence="1">
    <location>
        <begin position="1140"/>
        <end position="1150"/>
    </location>
</feature>
<evidence type="ECO:0000313" key="2">
    <source>
        <dbReference type="Proteomes" id="UP001652660"/>
    </source>
</evidence>
<feature type="compositionally biased region" description="Low complexity" evidence="1">
    <location>
        <begin position="133"/>
        <end position="147"/>
    </location>
</feature>
<feature type="region of interest" description="Disordered" evidence="1">
    <location>
        <begin position="425"/>
        <end position="459"/>
    </location>
</feature>